<reference evidence="6" key="1">
    <citation type="submission" date="2023-07" db="EMBL/GenBank/DDBJ databases">
        <title>Bacterial whole genome sequence for Sphingobium sp. HBC34.</title>
        <authorList>
            <person name="Le V."/>
            <person name="Ko S.-R."/>
            <person name="Ahn C.-Y."/>
            <person name="Oh H.-M."/>
        </authorList>
    </citation>
    <scope>NUCLEOTIDE SEQUENCE</scope>
    <source>
        <strain evidence="6">HBC34</strain>
    </source>
</reference>
<evidence type="ECO:0000256" key="4">
    <source>
        <dbReference type="PROSITE-ProRule" id="PRU00335"/>
    </source>
</evidence>
<dbReference type="Gene3D" id="1.10.10.60">
    <property type="entry name" value="Homeodomain-like"/>
    <property type="match status" value="1"/>
</dbReference>
<comment type="caution">
    <text evidence="6">The sequence shown here is derived from an EMBL/GenBank/DDBJ whole genome shotgun (WGS) entry which is preliminary data.</text>
</comment>
<feature type="DNA-binding region" description="H-T-H motif" evidence="4">
    <location>
        <begin position="39"/>
        <end position="58"/>
    </location>
</feature>
<dbReference type="PANTHER" id="PTHR30055:SF234">
    <property type="entry name" value="HTH-TYPE TRANSCRIPTIONAL REGULATOR BETI"/>
    <property type="match status" value="1"/>
</dbReference>
<dbReference type="InterPro" id="IPR039536">
    <property type="entry name" value="TetR_C_Proteobacteria"/>
</dbReference>
<evidence type="ECO:0000259" key="5">
    <source>
        <dbReference type="PROSITE" id="PS50977"/>
    </source>
</evidence>
<evidence type="ECO:0000313" key="6">
    <source>
        <dbReference type="EMBL" id="MDO7836152.1"/>
    </source>
</evidence>
<dbReference type="PANTHER" id="PTHR30055">
    <property type="entry name" value="HTH-TYPE TRANSCRIPTIONAL REGULATOR RUTR"/>
    <property type="match status" value="1"/>
</dbReference>
<keyword evidence="2 4" id="KW-0238">DNA-binding</keyword>
<dbReference type="EMBL" id="JAUQOM010000007">
    <property type="protein sequence ID" value="MDO7836152.1"/>
    <property type="molecule type" value="Genomic_DNA"/>
</dbReference>
<evidence type="ECO:0000256" key="2">
    <source>
        <dbReference type="ARBA" id="ARBA00023125"/>
    </source>
</evidence>
<dbReference type="SUPFAM" id="SSF46689">
    <property type="entry name" value="Homeodomain-like"/>
    <property type="match status" value="1"/>
</dbReference>
<dbReference type="Proteomes" id="UP001176471">
    <property type="component" value="Unassembled WGS sequence"/>
</dbReference>
<accession>A0ABT8ZPN9</accession>
<dbReference type="InterPro" id="IPR050109">
    <property type="entry name" value="HTH-type_TetR-like_transc_reg"/>
</dbReference>
<organism evidence="6 7">
    <name type="scientific">Sphingobium cyanobacteriorum</name>
    <dbReference type="NCBI Taxonomy" id="3063954"/>
    <lineage>
        <taxon>Bacteria</taxon>
        <taxon>Pseudomonadati</taxon>
        <taxon>Pseudomonadota</taxon>
        <taxon>Alphaproteobacteria</taxon>
        <taxon>Sphingomonadales</taxon>
        <taxon>Sphingomonadaceae</taxon>
        <taxon>Sphingobium</taxon>
    </lineage>
</organism>
<keyword evidence="1" id="KW-0805">Transcription regulation</keyword>
<dbReference type="InterPro" id="IPR009057">
    <property type="entry name" value="Homeodomain-like_sf"/>
</dbReference>
<feature type="domain" description="HTH tetR-type" evidence="5">
    <location>
        <begin position="16"/>
        <end position="76"/>
    </location>
</feature>
<sequence length="217" mass="23341">MAPSFRDQTAKQQAAAARCAAMVSHARVLIGAVGVERFSVNEVLRLSGGSKATLVKYFGGRDGLISAAIGEEARAAMASLRLGDGDAVKLPLAEGLHLLLGGVLRFYMMPASLALYRAVISMGVREQGTAKAFYDHGHRVLVDAIADFLRTYATHREGPETDLTDIADQMVHVIRAGLHERAVLGLWPEAADDQAIEERVRRSLALLLPGVEVALRD</sequence>
<dbReference type="PROSITE" id="PS50977">
    <property type="entry name" value="HTH_TETR_2"/>
    <property type="match status" value="1"/>
</dbReference>
<proteinExistence type="predicted"/>
<protein>
    <submittedName>
        <fullName evidence="6">TetR/AcrR family transcriptional regulator C-terminal domain-containing protein</fullName>
    </submittedName>
</protein>
<evidence type="ECO:0000313" key="7">
    <source>
        <dbReference type="Proteomes" id="UP001176471"/>
    </source>
</evidence>
<dbReference type="Pfam" id="PF14246">
    <property type="entry name" value="TetR_C_7"/>
    <property type="match status" value="1"/>
</dbReference>
<gene>
    <name evidence="6" type="ORF">Q4610_13965</name>
</gene>
<evidence type="ECO:0000256" key="1">
    <source>
        <dbReference type="ARBA" id="ARBA00023015"/>
    </source>
</evidence>
<dbReference type="RefSeq" id="WP_304536572.1">
    <property type="nucleotide sequence ID" value="NZ_JAUQOM010000007.1"/>
</dbReference>
<name>A0ABT8ZPN9_9SPHN</name>
<dbReference type="InterPro" id="IPR001647">
    <property type="entry name" value="HTH_TetR"/>
</dbReference>
<keyword evidence="7" id="KW-1185">Reference proteome</keyword>
<dbReference type="Gene3D" id="1.10.357.10">
    <property type="entry name" value="Tetracycline Repressor, domain 2"/>
    <property type="match status" value="1"/>
</dbReference>
<keyword evidence="3" id="KW-0804">Transcription</keyword>
<evidence type="ECO:0000256" key="3">
    <source>
        <dbReference type="ARBA" id="ARBA00023163"/>
    </source>
</evidence>